<evidence type="ECO:0008006" key="4">
    <source>
        <dbReference type="Google" id="ProtNLM"/>
    </source>
</evidence>
<comment type="caution">
    <text evidence="2">The sequence shown here is derived from an EMBL/GenBank/DDBJ whole genome shotgun (WGS) entry which is preliminary data.</text>
</comment>
<feature type="region of interest" description="Disordered" evidence="1">
    <location>
        <begin position="299"/>
        <end position="377"/>
    </location>
</feature>
<dbReference type="VEuPathDB" id="VectorBase:RSAN_035362"/>
<protein>
    <recommendedName>
        <fullName evidence="4">CCHC-type domain-containing protein</fullName>
    </recommendedName>
</protein>
<name>A0A9D4Q421_RHISA</name>
<reference evidence="2" key="1">
    <citation type="journal article" date="2020" name="Cell">
        <title>Large-Scale Comparative Analyses of Tick Genomes Elucidate Their Genetic Diversity and Vector Capacities.</title>
        <authorList>
            <consortium name="Tick Genome and Microbiome Consortium (TIGMIC)"/>
            <person name="Jia N."/>
            <person name="Wang J."/>
            <person name="Shi W."/>
            <person name="Du L."/>
            <person name="Sun Y."/>
            <person name="Zhan W."/>
            <person name="Jiang J.F."/>
            <person name="Wang Q."/>
            <person name="Zhang B."/>
            <person name="Ji P."/>
            <person name="Bell-Sakyi L."/>
            <person name="Cui X.M."/>
            <person name="Yuan T.T."/>
            <person name="Jiang B.G."/>
            <person name="Yang W.F."/>
            <person name="Lam T.T."/>
            <person name="Chang Q.C."/>
            <person name="Ding S.J."/>
            <person name="Wang X.J."/>
            <person name="Zhu J.G."/>
            <person name="Ruan X.D."/>
            <person name="Zhao L."/>
            <person name="Wei J.T."/>
            <person name="Ye R.Z."/>
            <person name="Que T.C."/>
            <person name="Du C.H."/>
            <person name="Zhou Y.H."/>
            <person name="Cheng J.X."/>
            <person name="Dai P.F."/>
            <person name="Guo W.B."/>
            <person name="Han X.H."/>
            <person name="Huang E.J."/>
            <person name="Li L.F."/>
            <person name="Wei W."/>
            <person name="Gao Y.C."/>
            <person name="Liu J.Z."/>
            <person name="Shao H.Z."/>
            <person name="Wang X."/>
            <person name="Wang C.C."/>
            <person name="Yang T.C."/>
            <person name="Huo Q.B."/>
            <person name="Li W."/>
            <person name="Chen H.Y."/>
            <person name="Chen S.E."/>
            <person name="Zhou L.G."/>
            <person name="Ni X.B."/>
            <person name="Tian J.H."/>
            <person name="Sheng Y."/>
            <person name="Liu T."/>
            <person name="Pan Y.S."/>
            <person name="Xia L.Y."/>
            <person name="Li J."/>
            <person name="Zhao F."/>
            <person name="Cao W.C."/>
        </authorList>
    </citation>
    <scope>NUCLEOTIDE SEQUENCE</scope>
    <source>
        <strain evidence="2">Rsan-2018</strain>
    </source>
</reference>
<proteinExistence type="predicted"/>
<accession>A0A9D4Q421</accession>
<gene>
    <name evidence="2" type="ORF">HPB52_000143</name>
</gene>
<evidence type="ECO:0000313" key="3">
    <source>
        <dbReference type="Proteomes" id="UP000821837"/>
    </source>
</evidence>
<dbReference type="EMBL" id="JABSTV010001248">
    <property type="protein sequence ID" value="KAH7967580.1"/>
    <property type="molecule type" value="Genomic_DNA"/>
</dbReference>
<dbReference type="AlphaFoldDB" id="A0A9D4Q421"/>
<organism evidence="2 3">
    <name type="scientific">Rhipicephalus sanguineus</name>
    <name type="common">Brown dog tick</name>
    <name type="synonym">Ixodes sanguineus</name>
    <dbReference type="NCBI Taxonomy" id="34632"/>
    <lineage>
        <taxon>Eukaryota</taxon>
        <taxon>Metazoa</taxon>
        <taxon>Ecdysozoa</taxon>
        <taxon>Arthropoda</taxon>
        <taxon>Chelicerata</taxon>
        <taxon>Arachnida</taxon>
        <taxon>Acari</taxon>
        <taxon>Parasitiformes</taxon>
        <taxon>Ixodida</taxon>
        <taxon>Ixodoidea</taxon>
        <taxon>Ixodidae</taxon>
        <taxon>Rhipicephalinae</taxon>
        <taxon>Rhipicephalus</taxon>
        <taxon>Rhipicephalus</taxon>
    </lineage>
</organism>
<feature type="compositionally biased region" description="Low complexity" evidence="1">
    <location>
        <begin position="32"/>
        <end position="62"/>
    </location>
</feature>
<reference evidence="2" key="2">
    <citation type="submission" date="2021-09" db="EMBL/GenBank/DDBJ databases">
        <authorList>
            <person name="Jia N."/>
            <person name="Wang J."/>
            <person name="Shi W."/>
            <person name="Du L."/>
            <person name="Sun Y."/>
            <person name="Zhan W."/>
            <person name="Jiang J."/>
            <person name="Wang Q."/>
            <person name="Zhang B."/>
            <person name="Ji P."/>
            <person name="Sakyi L.B."/>
            <person name="Cui X."/>
            <person name="Yuan T."/>
            <person name="Jiang B."/>
            <person name="Yang W."/>
            <person name="Lam T.T.-Y."/>
            <person name="Chang Q."/>
            <person name="Ding S."/>
            <person name="Wang X."/>
            <person name="Zhu J."/>
            <person name="Ruan X."/>
            <person name="Zhao L."/>
            <person name="Wei J."/>
            <person name="Que T."/>
            <person name="Du C."/>
            <person name="Cheng J."/>
            <person name="Dai P."/>
            <person name="Han X."/>
            <person name="Huang E."/>
            <person name="Gao Y."/>
            <person name="Liu J."/>
            <person name="Shao H."/>
            <person name="Ye R."/>
            <person name="Li L."/>
            <person name="Wei W."/>
            <person name="Wang X."/>
            <person name="Wang C."/>
            <person name="Huo Q."/>
            <person name="Li W."/>
            <person name="Guo W."/>
            <person name="Chen H."/>
            <person name="Chen S."/>
            <person name="Zhou L."/>
            <person name="Zhou L."/>
            <person name="Ni X."/>
            <person name="Tian J."/>
            <person name="Zhou Y."/>
            <person name="Sheng Y."/>
            <person name="Liu T."/>
            <person name="Pan Y."/>
            <person name="Xia L."/>
            <person name="Li J."/>
            <person name="Zhao F."/>
            <person name="Cao W."/>
        </authorList>
    </citation>
    <scope>NUCLEOTIDE SEQUENCE</scope>
    <source>
        <strain evidence="2">Rsan-2018</strain>
        <tissue evidence="2">Larvae</tissue>
    </source>
</reference>
<feature type="compositionally biased region" description="Low complexity" evidence="1">
    <location>
        <begin position="347"/>
        <end position="359"/>
    </location>
</feature>
<evidence type="ECO:0000313" key="2">
    <source>
        <dbReference type="EMBL" id="KAH7967580.1"/>
    </source>
</evidence>
<keyword evidence="3" id="KW-1185">Reference proteome</keyword>
<sequence length="687" mass="74528">MAYQVEGEFITPAESDDDSRWIRAVKAHRAAAAHQPITSTPPSLTLSNTHALPPNTTPTTTTLRRHAPLPRLPAEDFKIVFRPGGGLDLRTTTNGALLQTLCTLATIDHATARAANRVRINPYNNSLTVSTPSESHARLYLRVSELRLGSISYPLRAYMAAPDNALRGIIYNAVDSQTQEEIIQDLQSMNVNTPYAIADARQMGRSKYILITFVGTTTLPSSIVFNCGVYRCHPFRPKSEACTNCWTPGHRADVCTKPKSALCCRCGQAHNTVEPPTCVPCCILCKEAHLTGSRPCKLRFHRTGPSPSTHSKPQPPPPPPPTGPILKSSRPSRPRRRSRAEESMNTALSAASSCASSPTRRPPHKRRSPSSDAIAPHERDVVRDTASFLEAFEQRFMARFARLQERVVAIDTRVAAIESHLSALDTGVAALEARQSATEATLAHLLLAALLTPAATPTPSGVPAIHLELSGVPRQAEHPAAPPPEYPPDTIPSILALQEPLAPVKLRDYTSFHPSSEAHPNVATFVHRNLTAVLHQLNVSDCAHLLLEILPRRRTEASLFVLNVYSTPKAASAPLLLRYDVAKGARVLRRCHQSLLAYLFGRSFSSLEELVGISGQMAETLSSEQHCVLQTLPPCQVVPGGTSTGLAPSYCLLPRTFFTDPIVLAALAEGCTVAAPPLILQVQTQPT</sequence>
<feature type="region of interest" description="Disordered" evidence="1">
    <location>
        <begin position="32"/>
        <end position="63"/>
    </location>
</feature>
<dbReference type="VEuPathDB" id="VectorBase:RSAN_036992"/>
<feature type="compositionally biased region" description="Pro residues" evidence="1">
    <location>
        <begin position="313"/>
        <end position="323"/>
    </location>
</feature>
<dbReference type="Proteomes" id="UP000821837">
    <property type="component" value="Unassembled WGS sequence"/>
</dbReference>
<evidence type="ECO:0000256" key="1">
    <source>
        <dbReference type="SAM" id="MobiDB-lite"/>
    </source>
</evidence>